<keyword evidence="2" id="KW-0472">Membrane</keyword>
<protein>
    <submittedName>
        <fullName evidence="3">Uncharacterized protein</fullName>
    </submittedName>
</protein>
<organism evidence="3 4">
    <name type="scientific">Dichomitus squalens</name>
    <dbReference type="NCBI Taxonomy" id="114155"/>
    <lineage>
        <taxon>Eukaryota</taxon>
        <taxon>Fungi</taxon>
        <taxon>Dikarya</taxon>
        <taxon>Basidiomycota</taxon>
        <taxon>Agaricomycotina</taxon>
        <taxon>Agaricomycetes</taxon>
        <taxon>Polyporales</taxon>
        <taxon>Polyporaceae</taxon>
        <taxon>Dichomitus</taxon>
    </lineage>
</organism>
<feature type="transmembrane region" description="Helical" evidence="2">
    <location>
        <begin position="104"/>
        <end position="124"/>
    </location>
</feature>
<evidence type="ECO:0000256" key="2">
    <source>
        <dbReference type="SAM" id="Phobius"/>
    </source>
</evidence>
<evidence type="ECO:0000313" key="4">
    <source>
        <dbReference type="Proteomes" id="UP000292082"/>
    </source>
</evidence>
<dbReference type="AlphaFoldDB" id="A0A4Q9Q0C3"/>
<sequence>MGRTRRARARARAREGRARRSRRGGRASSASCSGGATHWTAATAAAAVARKTGMISIETRIRPLRARCGRSSPSRTKCDSAGCPDPRPVLQLIYRGLRDFSDRLCDAVVCCAWLGLIYPFVILMQHNALWVLTTHNILSSNMSDACCWGRSPSFY</sequence>
<feature type="compositionally biased region" description="Basic residues" evidence="1">
    <location>
        <begin position="1"/>
        <end position="11"/>
    </location>
</feature>
<keyword evidence="2" id="KW-0812">Transmembrane</keyword>
<dbReference type="EMBL" id="ML145104">
    <property type="protein sequence ID" value="TBU60563.1"/>
    <property type="molecule type" value="Genomic_DNA"/>
</dbReference>
<accession>A0A4Q9Q0C3</accession>
<feature type="region of interest" description="Disordered" evidence="1">
    <location>
        <begin position="1"/>
        <end position="34"/>
    </location>
</feature>
<proteinExistence type="predicted"/>
<keyword evidence="4" id="KW-1185">Reference proteome</keyword>
<evidence type="ECO:0000313" key="3">
    <source>
        <dbReference type="EMBL" id="TBU60563.1"/>
    </source>
</evidence>
<reference evidence="3 4" key="1">
    <citation type="submission" date="2019-01" db="EMBL/GenBank/DDBJ databases">
        <title>Draft genome sequences of three monokaryotic isolates of the white-rot basidiomycete fungus Dichomitus squalens.</title>
        <authorList>
            <consortium name="DOE Joint Genome Institute"/>
            <person name="Lopez S.C."/>
            <person name="Andreopoulos B."/>
            <person name="Pangilinan J."/>
            <person name="Lipzen A."/>
            <person name="Riley R."/>
            <person name="Ahrendt S."/>
            <person name="Ng V."/>
            <person name="Barry K."/>
            <person name="Daum C."/>
            <person name="Grigoriev I.V."/>
            <person name="Hilden K.S."/>
            <person name="Makela M.R."/>
            <person name="de Vries R.P."/>
        </authorList>
    </citation>
    <scope>NUCLEOTIDE SEQUENCE [LARGE SCALE GENOMIC DNA]</scope>
    <source>
        <strain evidence="3 4">CBS 464.89</strain>
    </source>
</reference>
<keyword evidence="2" id="KW-1133">Transmembrane helix</keyword>
<evidence type="ECO:0000256" key="1">
    <source>
        <dbReference type="SAM" id="MobiDB-lite"/>
    </source>
</evidence>
<dbReference type="Proteomes" id="UP000292082">
    <property type="component" value="Unassembled WGS sequence"/>
</dbReference>
<name>A0A4Q9Q0C3_9APHY</name>
<gene>
    <name evidence="3" type="ORF">BD310DRAFT_922719</name>
</gene>